<proteinExistence type="predicted"/>
<dbReference type="AlphaFoldDB" id="A0A6N7WH73"/>
<reference evidence="1 2" key="1">
    <citation type="submission" date="2019-08" db="EMBL/GenBank/DDBJ databases">
        <title>In-depth cultivation of the pig gut microbiome towards novel bacterial diversity and tailored functional studies.</title>
        <authorList>
            <person name="Wylensek D."/>
            <person name="Hitch T.C.A."/>
            <person name="Clavel T."/>
        </authorList>
    </citation>
    <scope>NUCLEOTIDE SEQUENCE [LARGE SCALE GENOMIC DNA]</scope>
    <source>
        <strain evidence="1 2">WCA-389-WT-23B</strain>
    </source>
</reference>
<evidence type="ECO:0000313" key="1">
    <source>
        <dbReference type="EMBL" id="MSS88828.1"/>
    </source>
</evidence>
<name>A0A6N7WH73_9FIRM</name>
<organism evidence="1 2">
    <name type="scientific">Eisenbergiella porci</name>
    <dbReference type="NCBI Taxonomy" id="2652274"/>
    <lineage>
        <taxon>Bacteria</taxon>
        <taxon>Bacillati</taxon>
        <taxon>Bacillota</taxon>
        <taxon>Clostridia</taxon>
        <taxon>Lachnospirales</taxon>
        <taxon>Lachnospiraceae</taxon>
        <taxon>Eisenbergiella</taxon>
    </lineage>
</organism>
<accession>A0A6N7WH73</accession>
<comment type="caution">
    <text evidence="1">The sequence shown here is derived from an EMBL/GenBank/DDBJ whole genome shotgun (WGS) entry which is preliminary data.</text>
</comment>
<dbReference type="Gene3D" id="3.40.50.450">
    <property type="match status" value="1"/>
</dbReference>
<dbReference type="EMBL" id="VUMI01000015">
    <property type="protein sequence ID" value="MSS88828.1"/>
    <property type="molecule type" value="Genomic_DNA"/>
</dbReference>
<sequence length="90" mass="10259">MTAIIYDVLVIKDNYLIEKENVTHFISGMAIGIDMYAAEIVLDLKKSYPGITLELSYEQLNTPFALSSLVLNVEISCNRFHDFIMSLHFL</sequence>
<gene>
    <name evidence="1" type="ORF">FYJ45_11120</name>
</gene>
<dbReference type="SUPFAM" id="SSF102405">
    <property type="entry name" value="MCP/YpsA-like"/>
    <property type="match status" value="1"/>
</dbReference>
<evidence type="ECO:0000313" key="2">
    <source>
        <dbReference type="Proteomes" id="UP000436047"/>
    </source>
</evidence>
<dbReference type="Proteomes" id="UP000436047">
    <property type="component" value="Unassembled WGS sequence"/>
</dbReference>
<keyword evidence="2" id="KW-1185">Reference proteome</keyword>
<protein>
    <submittedName>
        <fullName evidence="1">DUF1273 domain-containing protein</fullName>
    </submittedName>
</protein>